<dbReference type="Pfam" id="PF06990">
    <property type="entry name" value="Gal-3-0_sulfotr"/>
    <property type="match status" value="1"/>
</dbReference>
<proteinExistence type="inferred from homology"/>
<dbReference type="InterPro" id="IPR009729">
    <property type="entry name" value="Gal-3-0_sulfotransfrase"/>
</dbReference>
<keyword evidence="3" id="KW-0808">Transferase</keyword>
<keyword evidence="9" id="KW-0325">Glycoprotein</keyword>
<evidence type="ECO:0000256" key="3">
    <source>
        <dbReference type="ARBA" id="ARBA00022679"/>
    </source>
</evidence>
<protein>
    <submittedName>
        <fullName evidence="11 12">Galactose-3-O-sulfotransferase 3 isoform X3</fullName>
    </submittedName>
</protein>
<dbReference type="InterPro" id="IPR027417">
    <property type="entry name" value="P-loop_NTPase"/>
</dbReference>
<dbReference type="RefSeq" id="XP_065659219.1">
    <property type="nucleotide sequence ID" value="XM_065803147.1"/>
</dbReference>
<dbReference type="RefSeq" id="XP_065659220.1">
    <property type="nucleotide sequence ID" value="XM_065803148.1"/>
</dbReference>
<evidence type="ECO:0000256" key="4">
    <source>
        <dbReference type="ARBA" id="ARBA00022692"/>
    </source>
</evidence>
<evidence type="ECO:0000256" key="9">
    <source>
        <dbReference type="ARBA" id="ARBA00023180"/>
    </source>
</evidence>
<accession>A0ABM4CC35</accession>
<keyword evidence="8" id="KW-0472">Membrane</keyword>
<evidence type="ECO:0000256" key="8">
    <source>
        <dbReference type="ARBA" id="ARBA00023136"/>
    </source>
</evidence>
<gene>
    <name evidence="11 12" type="primary">LOC100210896</name>
</gene>
<keyword evidence="6" id="KW-1133">Transmembrane helix</keyword>
<comment type="similarity">
    <text evidence="2">Belongs to the galactose-3-O-sulfotransferase family.</text>
</comment>
<evidence type="ECO:0000256" key="6">
    <source>
        <dbReference type="ARBA" id="ARBA00022989"/>
    </source>
</evidence>
<dbReference type="Gene3D" id="3.40.50.300">
    <property type="entry name" value="P-loop containing nucleotide triphosphate hydrolases"/>
    <property type="match status" value="1"/>
</dbReference>
<keyword evidence="7" id="KW-0333">Golgi apparatus</keyword>
<keyword evidence="5" id="KW-0735">Signal-anchor</keyword>
<evidence type="ECO:0000313" key="10">
    <source>
        <dbReference type="Proteomes" id="UP001652625"/>
    </source>
</evidence>
<evidence type="ECO:0000313" key="12">
    <source>
        <dbReference type="RefSeq" id="XP_065659220.1"/>
    </source>
</evidence>
<evidence type="ECO:0000256" key="2">
    <source>
        <dbReference type="ARBA" id="ARBA00008124"/>
    </source>
</evidence>
<keyword evidence="4" id="KW-0812">Transmembrane</keyword>
<organism evidence="10 12">
    <name type="scientific">Hydra vulgaris</name>
    <name type="common">Hydra</name>
    <name type="synonym">Hydra attenuata</name>
    <dbReference type="NCBI Taxonomy" id="6087"/>
    <lineage>
        <taxon>Eukaryota</taxon>
        <taxon>Metazoa</taxon>
        <taxon>Cnidaria</taxon>
        <taxon>Hydrozoa</taxon>
        <taxon>Hydroidolina</taxon>
        <taxon>Anthoathecata</taxon>
        <taxon>Aplanulata</taxon>
        <taxon>Hydridae</taxon>
        <taxon>Hydra</taxon>
    </lineage>
</organism>
<dbReference type="GeneID" id="100210896"/>
<evidence type="ECO:0000256" key="5">
    <source>
        <dbReference type="ARBA" id="ARBA00022968"/>
    </source>
</evidence>
<dbReference type="PANTHER" id="PTHR14647:SF87">
    <property type="entry name" value="PUTATIVE-RELATED"/>
    <property type="match status" value="1"/>
</dbReference>
<dbReference type="SUPFAM" id="SSF52540">
    <property type="entry name" value="P-loop containing nucleoside triphosphate hydrolases"/>
    <property type="match status" value="1"/>
</dbReference>
<evidence type="ECO:0000313" key="11">
    <source>
        <dbReference type="RefSeq" id="XP_065659219.1"/>
    </source>
</evidence>
<name>A0ABM4CC35_HYDVU</name>
<keyword evidence="10" id="KW-1185">Reference proteome</keyword>
<dbReference type="Proteomes" id="UP001652625">
    <property type="component" value="Chromosome 08"/>
</dbReference>
<evidence type="ECO:0000256" key="1">
    <source>
        <dbReference type="ARBA" id="ARBA00004323"/>
    </source>
</evidence>
<evidence type="ECO:0000256" key="7">
    <source>
        <dbReference type="ARBA" id="ARBA00023034"/>
    </source>
</evidence>
<reference evidence="11 12" key="1">
    <citation type="submission" date="2025-05" db="UniProtKB">
        <authorList>
            <consortium name="RefSeq"/>
        </authorList>
    </citation>
    <scope>IDENTIFICATION</scope>
</reference>
<sequence length="447" mass="52475">MEKKFRQIFGFLTMPSLRLTSLKISKRIAILLLVLFIWEIYQMVHYEINGEIGFRRLDYWNNTSKKQTKNDIGLLVSNANVTASTPTTGISTTTNSTSPAVIISTGTMAKKYIHQNVIFLKTHKTGSSTVTNVMQRYAKLNNLNVALPQCDHRFCYPKKFDKNYIYKHKTGDTYNMLFNHAVFDKEKMLNIMAPNTKIITIIREPYAQFDSAAQYLNFKLYFNLTNRLPLLDEFFELSKDFLKRLIQSTDLPESESAFALAKNPNAFDLGFDVWDETPEYIESVLKSISRDFDLVMITEYMEESLVLLKNELNWNLEDVVFFSHNARQVKDKNTNDIKSVTRKVLNWNKIDAAIYKHFNQTFWTKIANSRPDFYADVNKLKEWNRDLVNQCTGKKKPESSTNLTKLYFEKTRGSLCYDIIREEIPFTIWFKWTLRYKKKGFFPINFY</sequence>
<comment type="subcellular location">
    <subcellularLocation>
        <location evidence="1">Golgi apparatus membrane</location>
        <topology evidence="1">Single-pass type II membrane protein</topology>
    </subcellularLocation>
</comment>
<dbReference type="PANTHER" id="PTHR14647">
    <property type="entry name" value="GALACTOSE-3-O-SULFOTRANSFERASE"/>
    <property type="match status" value="1"/>
</dbReference>